<proteinExistence type="predicted"/>
<dbReference type="EMBL" id="AMCV02000033">
    <property type="protein sequence ID" value="TDZ16789.1"/>
    <property type="molecule type" value="Genomic_DNA"/>
</dbReference>
<accession>A0A484FEE1</accession>
<sequence>MRLFSSSRPESRLKFSAESCYPDDGSSTGFLNKRMLAQPHPHKEGAKASSEDNEPAKYSDCYFIHRPSLTGVLIVSGPDYKSETPTGAITKAAWMASRPLFFFIAADVVCYS</sequence>
<evidence type="ECO:0000313" key="3">
    <source>
        <dbReference type="Proteomes" id="UP000014480"/>
    </source>
</evidence>
<evidence type="ECO:0000313" key="2">
    <source>
        <dbReference type="EMBL" id="TDZ16789.1"/>
    </source>
</evidence>
<comment type="caution">
    <text evidence="2">The sequence shown here is derived from an EMBL/GenBank/DDBJ whole genome shotgun (WGS) entry which is preliminary data.</text>
</comment>
<protein>
    <submittedName>
        <fullName evidence="2">Uncharacterized protein</fullName>
    </submittedName>
</protein>
<feature type="region of interest" description="Disordered" evidence="1">
    <location>
        <begin position="1"/>
        <end position="24"/>
    </location>
</feature>
<dbReference type="AlphaFoldDB" id="A0A484FEE1"/>
<dbReference type="Proteomes" id="UP000014480">
    <property type="component" value="Unassembled WGS sequence"/>
</dbReference>
<reference evidence="3" key="1">
    <citation type="journal article" date="2013" name="New Phytol.">
        <title>Comparative genomic and transcriptomic analyses reveal the hemibiotrophic stage shift of Colletotrichum fungi.</title>
        <authorList>
            <person name="Gan P."/>
            <person name="Ikeda K."/>
            <person name="Irieda H."/>
            <person name="Narusaka M."/>
            <person name="O'Connell R.J."/>
            <person name="Narusaka Y."/>
            <person name="Takano Y."/>
            <person name="Kubo Y."/>
            <person name="Shirasu K."/>
        </authorList>
    </citation>
    <scope>NUCLEOTIDE SEQUENCE [LARGE SCALE GENOMIC DNA]</scope>
    <source>
        <strain evidence="3">104-T / ATCC 96160 / CBS 514.97 / LARS 414 / MAFF 240422</strain>
    </source>
</reference>
<gene>
    <name evidence="2" type="ORF">Cob_v010209</name>
</gene>
<evidence type="ECO:0000256" key="1">
    <source>
        <dbReference type="SAM" id="MobiDB-lite"/>
    </source>
</evidence>
<keyword evidence="3" id="KW-1185">Reference proteome</keyword>
<reference evidence="3" key="2">
    <citation type="journal article" date="2019" name="Mol. Plant Microbe Interact.">
        <title>Genome sequence resources for four phytopathogenic fungi from the Colletotrichum orbiculare species complex.</title>
        <authorList>
            <person name="Gan P."/>
            <person name="Tsushima A."/>
            <person name="Narusaka M."/>
            <person name="Narusaka Y."/>
            <person name="Takano Y."/>
            <person name="Kubo Y."/>
            <person name="Shirasu K."/>
        </authorList>
    </citation>
    <scope>GENOME REANNOTATION</scope>
    <source>
        <strain evidence="3">104-T / ATCC 96160 / CBS 514.97 / LARS 414 / MAFF 240422</strain>
    </source>
</reference>
<name>A0A484FEE1_COLOR</name>
<organism evidence="2 3">
    <name type="scientific">Colletotrichum orbiculare (strain 104-T / ATCC 96160 / CBS 514.97 / LARS 414 / MAFF 240422)</name>
    <name type="common">Cucumber anthracnose fungus</name>
    <name type="synonym">Colletotrichum lagenarium</name>
    <dbReference type="NCBI Taxonomy" id="1213857"/>
    <lineage>
        <taxon>Eukaryota</taxon>
        <taxon>Fungi</taxon>
        <taxon>Dikarya</taxon>
        <taxon>Ascomycota</taxon>
        <taxon>Pezizomycotina</taxon>
        <taxon>Sordariomycetes</taxon>
        <taxon>Hypocreomycetidae</taxon>
        <taxon>Glomerellales</taxon>
        <taxon>Glomerellaceae</taxon>
        <taxon>Colletotrichum</taxon>
        <taxon>Colletotrichum orbiculare species complex</taxon>
    </lineage>
</organism>